<comment type="similarity">
    <text evidence="2">Belongs to the CorA metal ion transporter (MIT) (TC 1.A.35) family.</text>
</comment>
<comment type="caution">
    <text evidence="7">The sequence shown here is derived from an EMBL/GenBank/DDBJ whole genome shotgun (WGS) entry which is preliminary data.</text>
</comment>
<keyword evidence="8" id="KW-1185">Reference proteome</keyword>
<dbReference type="CDD" id="cd12827">
    <property type="entry name" value="EcCorA_ZntB-like_u2"/>
    <property type="match status" value="1"/>
</dbReference>
<evidence type="ECO:0000313" key="7">
    <source>
        <dbReference type="EMBL" id="KRL22606.1"/>
    </source>
</evidence>
<reference evidence="7 8" key="1">
    <citation type="journal article" date="2015" name="Genome Announc.">
        <title>Expanding the biotechnology potential of lactobacilli through comparative genomics of 213 strains and associated genera.</title>
        <authorList>
            <person name="Sun Z."/>
            <person name="Harris H.M."/>
            <person name="McCann A."/>
            <person name="Guo C."/>
            <person name="Argimon S."/>
            <person name="Zhang W."/>
            <person name="Yang X."/>
            <person name="Jeffery I.B."/>
            <person name="Cooney J.C."/>
            <person name="Kagawa T.F."/>
            <person name="Liu W."/>
            <person name="Song Y."/>
            <person name="Salvetti E."/>
            <person name="Wrobel A."/>
            <person name="Rasinkangas P."/>
            <person name="Parkhill J."/>
            <person name="Rea M.C."/>
            <person name="O'Sullivan O."/>
            <person name="Ritari J."/>
            <person name="Douillard F.P."/>
            <person name="Paul Ross R."/>
            <person name="Yang R."/>
            <person name="Briner A.E."/>
            <person name="Felis G.E."/>
            <person name="de Vos W.M."/>
            <person name="Barrangou R."/>
            <person name="Klaenhammer T.R."/>
            <person name="Caufield P.W."/>
            <person name="Cui Y."/>
            <person name="Zhang H."/>
            <person name="O'Toole P.W."/>
        </authorList>
    </citation>
    <scope>NUCLEOTIDE SEQUENCE [LARGE SCALE GENOMIC DNA]</scope>
    <source>
        <strain evidence="7 8">DSM 19906</strain>
    </source>
</reference>
<dbReference type="AlphaFoldDB" id="A0A0R1NQE9"/>
<dbReference type="Gene3D" id="1.20.58.340">
    <property type="entry name" value="Magnesium transport protein CorA, transmembrane region"/>
    <property type="match status" value="2"/>
</dbReference>
<dbReference type="PANTHER" id="PTHR47891">
    <property type="entry name" value="TRANSPORTER-RELATED"/>
    <property type="match status" value="1"/>
</dbReference>
<accession>A0A0R1NQE9</accession>
<feature type="transmembrane region" description="Helical" evidence="6">
    <location>
        <begin position="277"/>
        <end position="296"/>
    </location>
</feature>
<evidence type="ECO:0000256" key="1">
    <source>
        <dbReference type="ARBA" id="ARBA00004141"/>
    </source>
</evidence>
<proteinExistence type="inferred from homology"/>
<dbReference type="Proteomes" id="UP000051439">
    <property type="component" value="Unassembled WGS sequence"/>
</dbReference>
<gene>
    <name evidence="7" type="ORF">FC98_GL002202</name>
</gene>
<evidence type="ECO:0000313" key="8">
    <source>
        <dbReference type="Proteomes" id="UP000051439"/>
    </source>
</evidence>
<dbReference type="EMBL" id="AZEB01000005">
    <property type="protein sequence ID" value="KRL22606.1"/>
    <property type="molecule type" value="Genomic_DNA"/>
</dbReference>
<organism evidence="7 8">
    <name type="scientific">Lentilactobacillus kisonensis DSM 19906 = JCM 15041</name>
    <dbReference type="NCBI Taxonomy" id="1423766"/>
    <lineage>
        <taxon>Bacteria</taxon>
        <taxon>Bacillati</taxon>
        <taxon>Bacillota</taxon>
        <taxon>Bacilli</taxon>
        <taxon>Lactobacillales</taxon>
        <taxon>Lactobacillaceae</taxon>
        <taxon>Lentilactobacillus</taxon>
    </lineage>
</organism>
<protein>
    <submittedName>
        <fullName evidence="7">LPXTG-motif protein cell wall anchor domain protein</fullName>
    </submittedName>
</protein>
<feature type="transmembrane region" description="Helical" evidence="6">
    <location>
        <begin position="245"/>
        <end position="265"/>
    </location>
</feature>
<evidence type="ECO:0000256" key="6">
    <source>
        <dbReference type="SAM" id="Phobius"/>
    </source>
</evidence>
<dbReference type="Pfam" id="PF01544">
    <property type="entry name" value="CorA"/>
    <property type="match status" value="1"/>
</dbReference>
<dbReference type="SUPFAM" id="SSF144083">
    <property type="entry name" value="Magnesium transport protein CorA, transmembrane region"/>
    <property type="match status" value="1"/>
</dbReference>
<evidence type="ECO:0000256" key="3">
    <source>
        <dbReference type="ARBA" id="ARBA00022692"/>
    </source>
</evidence>
<dbReference type="PANTHER" id="PTHR47891:SF1">
    <property type="entry name" value="CORA-MAGNESIUM AND COBALT TRANSPORTER"/>
    <property type="match status" value="1"/>
</dbReference>
<keyword evidence="5 6" id="KW-0472">Membrane</keyword>
<keyword evidence="4 6" id="KW-1133">Transmembrane helix</keyword>
<dbReference type="InterPro" id="IPR045861">
    <property type="entry name" value="CorA_cytoplasmic_dom"/>
</dbReference>
<dbReference type="RefSeq" id="WP_056949223.1">
    <property type="nucleotide sequence ID" value="NZ_AZEB01000005.1"/>
</dbReference>
<dbReference type="SUPFAM" id="SSF143865">
    <property type="entry name" value="CorA soluble domain-like"/>
    <property type="match status" value="1"/>
</dbReference>
<sequence>MIKPEKTIDGTKWIETIKLTPDEQIKLQDDYGIDEDIIEYVTDKDESTNYVYDANEDDQLFIMLAPYALNKKDIRYITQPFGILIHKGILFTFNQSHMTEVNEAFQSAFENPEVKTTDSFILEALFLLIDSYIPIARSVTRKRNLLDKMLNRKTKNADLIALSHLQQTLTFLTSAVQLNLSLLRRMPSSHFGKGADQEKRDLFEDVTIEAEQVQRMVEIETQVVDRIDHTFNSIANNNLNDTMKFLTIWSLTMAVPTIITGFYGMNVKLPLATFSSAWLIVIGISLFAIVWLLVLLRVRHKM</sequence>
<name>A0A0R1NQE9_9LACO</name>
<evidence type="ECO:0000256" key="5">
    <source>
        <dbReference type="ARBA" id="ARBA00023136"/>
    </source>
</evidence>
<dbReference type="GO" id="GO:0016020">
    <property type="term" value="C:membrane"/>
    <property type="evidence" value="ECO:0007669"/>
    <property type="project" value="UniProtKB-SubCell"/>
</dbReference>
<evidence type="ECO:0000256" key="4">
    <source>
        <dbReference type="ARBA" id="ARBA00022989"/>
    </source>
</evidence>
<dbReference type="InterPro" id="IPR002523">
    <property type="entry name" value="MgTranspt_CorA/ZnTranspt_ZntB"/>
</dbReference>
<dbReference type="GO" id="GO:0046873">
    <property type="term" value="F:metal ion transmembrane transporter activity"/>
    <property type="evidence" value="ECO:0007669"/>
    <property type="project" value="InterPro"/>
</dbReference>
<keyword evidence="3 6" id="KW-0812">Transmembrane</keyword>
<comment type="subcellular location">
    <subcellularLocation>
        <location evidence="1">Membrane</location>
        <topology evidence="1">Multi-pass membrane protein</topology>
    </subcellularLocation>
</comment>
<dbReference type="PATRIC" id="fig|1423766.4.peg.2287"/>
<dbReference type="InterPro" id="IPR047199">
    <property type="entry name" value="CorA-like"/>
</dbReference>
<dbReference type="InterPro" id="IPR045863">
    <property type="entry name" value="CorA_TM1_TM2"/>
</dbReference>
<evidence type="ECO:0000256" key="2">
    <source>
        <dbReference type="ARBA" id="ARBA00009765"/>
    </source>
</evidence>
<dbReference type="Gene3D" id="3.30.460.20">
    <property type="entry name" value="CorA soluble domain-like"/>
    <property type="match status" value="1"/>
</dbReference>